<protein>
    <recommendedName>
        <fullName evidence="2">Antitoxin</fullName>
    </recommendedName>
</protein>
<comment type="function">
    <text evidence="2">Antitoxin component of a type II toxin-antitoxin (TA) system.</text>
</comment>
<dbReference type="NCBIfam" id="TIGR01552">
    <property type="entry name" value="phd_fam"/>
    <property type="match status" value="1"/>
</dbReference>
<gene>
    <name evidence="3" type="ORF">F0U60_01365</name>
</gene>
<organism evidence="3 4">
    <name type="scientific">Archangium minus</name>
    <dbReference type="NCBI Taxonomy" id="83450"/>
    <lineage>
        <taxon>Bacteria</taxon>
        <taxon>Pseudomonadati</taxon>
        <taxon>Myxococcota</taxon>
        <taxon>Myxococcia</taxon>
        <taxon>Myxococcales</taxon>
        <taxon>Cystobacterineae</taxon>
        <taxon>Archangiaceae</taxon>
        <taxon>Archangium</taxon>
    </lineage>
</organism>
<comment type="similarity">
    <text evidence="1 2">Belongs to the phD/YefM antitoxin family.</text>
</comment>
<keyword evidence="4" id="KW-1185">Reference proteome</keyword>
<dbReference type="InterPro" id="IPR051405">
    <property type="entry name" value="phD/YefM_antitoxin"/>
</dbReference>
<proteinExistence type="inferred from homology"/>
<dbReference type="PANTHER" id="PTHR33713">
    <property type="entry name" value="ANTITOXIN YAFN-RELATED"/>
    <property type="match status" value="1"/>
</dbReference>
<dbReference type="Proteomes" id="UP001611383">
    <property type="component" value="Chromosome"/>
</dbReference>
<name>A0ABY9X9T5_9BACT</name>
<dbReference type="Gene3D" id="3.40.1620.10">
    <property type="entry name" value="YefM-like domain"/>
    <property type="match status" value="1"/>
</dbReference>
<dbReference type="EMBL" id="CP043494">
    <property type="protein sequence ID" value="WNG52166.1"/>
    <property type="molecule type" value="Genomic_DNA"/>
</dbReference>
<dbReference type="InterPro" id="IPR036165">
    <property type="entry name" value="YefM-like_sf"/>
</dbReference>
<evidence type="ECO:0000313" key="3">
    <source>
        <dbReference type="EMBL" id="WNG52166.1"/>
    </source>
</evidence>
<evidence type="ECO:0000313" key="4">
    <source>
        <dbReference type="Proteomes" id="UP001611383"/>
    </source>
</evidence>
<dbReference type="InterPro" id="IPR006442">
    <property type="entry name" value="Antitoxin_Phd/YefM"/>
</dbReference>
<evidence type="ECO:0000256" key="1">
    <source>
        <dbReference type="ARBA" id="ARBA00009981"/>
    </source>
</evidence>
<accession>A0ABY9X9T5</accession>
<dbReference type="Pfam" id="PF02604">
    <property type="entry name" value="PhdYeFM_antitox"/>
    <property type="match status" value="1"/>
</dbReference>
<evidence type="ECO:0000256" key="2">
    <source>
        <dbReference type="RuleBase" id="RU362080"/>
    </source>
</evidence>
<dbReference type="PANTHER" id="PTHR33713:SF6">
    <property type="entry name" value="ANTITOXIN YEFM"/>
    <property type="match status" value="1"/>
</dbReference>
<sequence>MKPLHISEDILPIADFKARASEVVRRLREHRRPVVITQSGKPAAVLLSPEEFDRLTYRARFLDAVGEGLADADAGRVVSDETLGTLLDDEFGKHEP</sequence>
<dbReference type="SUPFAM" id="SSF143120">
    <property type="entry name" value="YefM-like"/>
    <property type="match status" value="1"/>
</dbReference>
<reference evidence="3 4" key="1">
    <citation type="submission" date="2019-08" db="EMBL/GenBank/DDBJ databases">
        <title>Archangium and Cystobacter genomes.</title>
        <authorList>
            <person name="Chen I.-C.K."/>
            <person name="Wielgoss S."/>
        </authorList>
    </citation>
    <scope>NUCLEOTIDE SEQUENCE [LARGE SCALE GENOMIC DNA]</scope>
    <source>
        <strain evidence="3 4">Cbm 6</strain>
    </source>
</reference>